<feature type="binding site" evidence="5">
    <location>
        <position position="364"/>
    </location>
    <ligand>
        <name>Fe cation</name>
        <dbReference type="ChEBI" id="CHEBI:24875"/>
        <note>catalytic</note>
    </ligand>
</feature>
<proteinExistence type="inferred from homology"/>
<dbReference type="Proteomes" id="UP000041254">
    <property type="component" value="Unassembled WGS sequence"/>
</dbReference>
<dbReference type="STRING" id="1169540.A0A0G4EKI7"/>
<evidence type="ECO:0008006" key="9">
    <source>
        <dbReference type="Google" id="ProtNLM"/>
    </source>
</evidence>
<protein>
    <recommendedName>
        <fullName evidence="9">Dioxygenase</fullName>
    </recommendedName>
</protein>
<reference evidence="7 8" key="1">
    <citation type="submission" date="2014-11" db="EMBL/GenBank/DDBJ databases">
        <authorList>
            <person name="Zhu J."/>
            <person name="Qi W."/>
            <person name="Song R."/>
        </authorList>
    </citation>
    <scope>NUCLEOTIDE SEQUENCE [LARGE SCALE GENOMIC DNA]</scope>
</reference>
<dbReference type="PhylomeDB" id="A0A0G4EKI7"/>
<feature type="binding site" evidence="5">
    <location>
        <position position="209"/>
    </location>
    <ligand>
        <name>Fe cation</name>
        <dbReference type="ChEBI" id="CHEBI:24875"/>
        <note>catalytic</note>
    </ligand>
</feature>
<evidence type="ECO:0000313" key="7">
    <source>
        <dbReference type="EMBL" id="CEL97072.1"/>
    </source>
</evidence>
<dbReference type="GO" id="GO:0046872">
    <property type="term" value="F:metal ion binding"/>
    <property type="evidence" value="ECO:0007669"/>
    <property type="project" value="UniProtKB-KW"/>
</dbReference>
<dbReference type="Pfam" id="PF03055">
    <property type="entry name" value="RPE65"/>
    <property type="match status" value="3"/>
</dbReference>
<dbReference type="OrthoDB" id="1069523at2759"/>
<dbReference type="VEuPathDB" id="CryptoDB:Vbra_5043"/>
<keyword evidence="4 5" id="KW-0408">Iron</keyword>
<sequence length="688" mass="77443">MLWRASATAISRPPVAASTQPVGILRRLRQSWSKDGEGGGQIYRYDMDAYRRGFVNAREVSPCQLNGTVPADIKGTYFRNGHGKFQIGEDLVLHPFDGDGMVAAITFSNGRAYFRSQYVKTKGYVKEQKEGRICFRGVFGTAKRGGWLRSFLDLRVKNVANTGVLWWNRKLLALWEQGRPYALDPISLSTLRESSLNGLLKRGGVMAAHYKIDPKTNCLVAFGCQIRPVSSKVSVWEFDPSFKLLKQRSFRMPGLAFLHDFAITDNYYLFIQPPLSLHPLPWLLGKCGIGQALSFHPDRPARLYIVPRNREQQRQPHTTTGGRRWLGWASCVWMALGVWMAKGKRRERADGIRCVDLDPFFIFHFANAYEEENGNLVIDIDRSERYTFDLTLRTASNPHPIPKHTPIWLFDQVEKKIPKIELFRYRITTSGSGRPLAYDKRPLLKRFTEFPVINPANVGQRYRYVYGLAGGDPSESAPLQGILKLDVETKEASYWFPDAHEFCGEPCFIPRKTSPRETHPYHSSDPPPSSATQPPLLKAGARRNGRRSSGLFYSASVSPAVPTLTHRRLVERGRGGREQGQGSGYGHGEEEDEGYLLSLLFNGKNMTSEVVLFDAQFTSSGPIARLPLPSFVPHGLHGAFCPNADFAMTQASGGEVMSEHYSRAEWRRVLGFAWLYITSLAKAAPLPH</sequence>
<evidence type="ECO:0000256" key="3">
    <source>
        <dbReference type="ARBA" id="ARBA00023002"/>
    </source>
</evidence>
<evidence type="ECO:0000313" key="8">
    <source>
        <dbReference type="Proteomes" id="UP000041254"/>
    </source>
</evidence>
<feature type="region of interest" description="Disordered" evidence="6">
    <location>
        <begin position="564"/>
        <end position="589"/>
    </location>
</feature>
<gene>
    <name evidence="7" type="ORF">Vbra_5043</name>
</gene>
<dbReference type="OMA" id="IVMRMNI"/>
<organism evidence="7 8">
    <name type="scientific">Vitrella brassicaformis (strain CCMP3155)</name>
    <dbReference type="NCBI Taxonomy" id="1169540"/>
    <lineage>
        <taxon>Eukaryota</taxon>
        <taxon>Sar</taxon>
        <taxon>Alveolata</taxon>
        <taxon>Colpodellida</taxon>
        <taxon>Vitrellaceae</taxon>
        <taxon>Vitrella</taxon>
    </lineage>
</organism>
<keyword evidence="8" id="KW-1185">Reference proteome</keyword>
<dbReference type="PANTHER" id="PTHR10543">
    <property type="entry name" value="BETA-CAROTENE DIOXYGENASE"/>
    <property type="match status" value="1"/>
</dbReference>
<dbReference type="PANTHER" id="PTHR10543:SF89">
    <property type="entry name" value="CAROTENOID 9,10(9',10')-CLEAVAGE DIOXYGENASE 1"/>
    <property type="match status" value="1"/>
</dbReference>
<evidence type="ECO:0000256" key="2">
    <source>
        <dbReference type="ARBA" id="ARBA00022723"/>
    </source>
</evidence>
<feature type="region of interest" description="Disordered" evidence="6">
    <location>
        <begin position="514"/>
        <end position="542"/>
    </location>
</feature>
<keyword evidence="2 5" id="KW-0479">Metal-binding</keyword>
<comment type="similarity">
    <text evidence="1">Belongs to the carotenoid oxygenase family.</text>
</comment>
<evidence type="ECO:0000256" key="4">
    <source>
        <dbReference type="ARBA" id="ARBA00023004"/>
    </source>
</evidence>
<feature type="compositionally biased region" description="Basic and acidic residues" evidence="6">
    <location>
        <begin position="568"/>
        <end position="577"/>
    </location>
</feature>
<comment type="cofactor">
    <cofactor evidence="5">
        <name>Fe(2+)</name>
        <dbReference type="ChEBI" id="CHEBI:29033"/>
    </cofactor>
    <text evidence="5">Binds 1 Fe(2+) ion per subunit.</text>
</comment>
<name>A0A0G4EKI7_VITBC</name>
<feature type="binding site" evidence="5">
    <location>
        <position position="259"/>
    </location>
    <ligand>
        <name>Fe cation</name>
        <dbReference type="ChEBI" id="CHEBI:24875"/>
        <note>catalytic</note>
    </ligand>
</feature>
<evidence type="ECO:0000256" key="6">
    <source>
        <dbReference type="SAM" id="MobiDB-lite"/>
    </source>
</evidence>
<keyword evidence="3" id="KW-0560">Oxidoreductase</keyword>
<dbReference type="AlphaFoldDB" id="A0A0G4EKI7"/>
<dbReference type="InterPro" id="IPR004294">
    <property type="entry name" value="Carotenoid_Oase"/>
</dbReference>
<dbReference type="InParanoid" id="A0A0G4EKI7"/>
<dbReference type="EMBL" id="CDMY01000253">
    <property type="protein sequence ID" value="CEL97072.1"/>
    <property type="molecule type" value="Genomic_DNA"/>
</dbReference>
<evidence type="ECO:0000256" key="1">
    <source>
        <dbReference type="ARBA" id="ARBA00006787"/>
    </source>
</evidence>
<evidence type="ECO:0000256" key="5">
    <source>
        <dbReference type="PIRSR" id="PIRSR604294-1"/>
    </source>
</evidence>
<dbReference type="GO" id="GO:0010436">
    <property type="term" value="F:carotenoid dioxygenase activity"/>
    <property type="evidence" value="ECO:0007669"/>
    <property type="project" value="TreeGrafter"/>
</dbReference>
<accession>A0A0G4EKI7</accession>
<dbReference type="GO" id="GO:0016121">
    <property type="term" value="P:carotene catabolic process"/>
    <property type="evidence" value="ECO:0007669"/>
    <property type="project" value="TreeGrafter"/>
</dbReference>